<dbReference type="AlphaFoldDB" id="H6QQZ4"/>
<evidence type="ECO:0000313" key="2">
    <source>
        <dbReference type="EMBL" id="EHS62972.1"/>
    </source>
</evidence>
<dbReference type="KEGG" id="pgr:PGTG_21340"/>
<dbReference type="GeneID" id="13540911"/>
<keyword evidence="3" id="KW-1185">Reference proteome</keyword>
<feature type="compositionally biased region" description="Low complexity" evidence="1">
    <location>
        <begin position="100"/>
        <end position="111"/>
    </location>
</feature>
<proteinExistence type="predicted"/>
<protein>
    <submittedName>
        <fullName evidence="2">Uncharacterized protein</fullName>
    </submittedName>
</protein>
<dbReference type="VEuPathDB" id="FungiDB:PGTG_21340"/>
<dbReference type="EMBL" id="DS178277">
    <property type="protein sequence ID" value="EHS62972.1"/>
    <property type="molecule type" value="Genomic_DNA"/>
</dbReference>
<organism evidence="2 3">
    <name type="scientific">Puccinia graminis f. sp. tritici (strain CRL 75-36-700-3 / race SCCL)</name>
    <name type="common">Black stem rust fungus</name>
    <dbReference type="NCBI Taxonomy" id="418459"/>
    <lineage>
        <taxon>Eukaryota</taxon>
        <taxon>Fungi</taxon>
        <taxon>Dikarya</taxon>
        <taxon>Basidiomycota</taxon>
        <taxon>Pucciniomycotina</taxon>
        <taxon>Pucciniomycetes</taxon>
        <taxon>Pucciniales</taxon>
        <taxon>Pucciniaceae</taxon>
        <taxon>Puccinia</taxon>
    </lineage>
</organism>
<accession>H6QQZ4</accession>
<feature type="compositionally biased region" description="Polar residues" evidence="1">
    <location>
        <begin position="87"/>
        <end position="96"/>
    </location>
</feature>
<dbReference type="InParanoid" id="H6QQZ4"/>
<dbReference type="RefSeq" id="XP_003890055.1">
    <property type="nucleotide sequence ID" value="XM_003890006.1"/>
</dbReference>
<evidence type="ECO:0000313" key="3">
    <source>
        <dbReference type="Proteomes" id="UP000008783"/>
    </source>
</evidence>
<name>H6QQZ4_PUCGT</name>
<evidence type="ECO:0000256" key="1">
    <source>
        <dbReference type="SAM" id="MobiDB-lite"/>
    </source>
</evidence>
<reference evidence="3" key="1">
    <citation type="journal article" date="2011" name="Proc. Natl. Acad. Sci. U.S.A.">
        <title>Obligate biotrophy features unraveled by the genomic analysis of rust fungi.</title>
        <authorList>
            <person name="Duplessis S."/>
            <person name="Cuomo C.A."/>
            <person name="Lin Y.-C."/>
            <person name="Aerts A."/>
            <person name="Tisserant E."/>
            <person name="Veneault-Fourrey C."/>
            <person name="Joly D.L."/>
            <person name="Hacquard S."/>
            <person name="Amselem J."/>
            <person name="Cantarel B.L."/>
            <person name="Chiu R."/>
            <person name="Coutinho P.M."/>
            <person name="Feau N."/>
            <person name="Field M."/>
            <person name="Frey P."/>
            <person name="Gelhaye E."/>
            <person name="Goldberg J."/>
            <person name="Grabherr M.G."/>
            <person name="Kodira C.D."/>
            <person name="Kohler A."/>
            <person name="Kuees U."/>
            <person name="Lindquist E.A."/>
            <person name="Lucas S.M."/>
            <person name="Mago R."/>
            <person name="Mauceli E."/>
            <person name="Morin E."/>
            <person name="Murat C."/>
            <person name="Pangilinan J.L."/>
            <person name="Park R."/>
            <person name="Pearson M."/>
            <person name="Quesneville H."/>
            <person name="Rouhier N."/>
            <person name="Sakthikumar S."/>
            <person name="Salamov A.A."/>
            <person name="Schmutz J."/>
            <person name="Selles B."/>
            <person name="Shapiro H."/>
            <person name="Tanguay P."/>
            <person name="Tuskan G.A."/>
            <person name="Henrissat B."/>
            <person name="Van de Peer Y."/>
            <person name="Rouze P."/>
            <person name="Ellis J.G."/>
            <person name="Dodds P.N."/>
            <person name="Schein J.E."/>
            <person name="Zhong S."/>
            <person name="Hamelin R.C."/>
            <person name="Grigoriev I.V."/>
            <person name="Szabo L.J."/>
            <person name="Martin F."/>
        </authorList>
    </citation>
    <scope>NUCLEOTIDE SEQUENCE [LARGE SCALE GENOMIC DNA]</scope>
    <source>
        <strain evidence="3">CRL 75-36-700-3 / race SCCL</strain>
    </source>
</reference>
<dbReference type="OrthoDB" id="10596487at2759"/>
<sequence length="118" mass="13269">MDFYTQRCYVPSALTRRIIGKVYIGLCISYPSHLWSTCIHVGDYEHYDRTGHAAIRRAHMAIKLVRCHGASPARPHHGATSWRRRNVWQNSGSEGSPTCRAATAPRGTPPGRRTRQGV</sequence>
<gene>
    <name evidence="2" type="ORF">PGTG_21340</name>
</gene>
<feature type="compositionally biased region" description="Basic residues" evidence="1">
    <location>
        <begin position="74"/>
        <end position="86"/>
    </location>
</feature>
<feature type="region of interest" description="Disordered" evidence="1">
    <location>
        <begin position="71"/>
        <end position="118"/>
    </location>
</feature>
<dbReference type="Proteomes" id="UP000008783">
    <property type="component" value="Unassembled WGS sequence"/>
</dbReference>
<dbReference type="HOGENOM" id="CLU_2074295_0_0_1"/>